<comment type="caution">
    <text evidence="4">The sequence shown here is derived from an EMBL/GenBank/DDBJ whole genome shotgun (WGS) entry which is preliminary data.</text>
</comment>
<dbReference type="SUPFAM" id="SSF53335">
    <property type="entry name" value="S-adenosyl-L-methionine-dependent methyltransferases"/>
    <property type="match status" value="1"/>
</dbReference>
<dbReference type="Gene3D" id="3.40.50.150">
    <property type="entry name" value="Vaccinia Virus protein VP39"/>
    <property type="match status" value="1"/>
</dbReference>
<evidence type="ECO:0000313" key="5">
    <source>
        <dbReference type="Proteomes" id="UP000485058"/>
    </source>
</evidence>
<evidence type="ECO:0000313" key="4">
    <source>
        <dbReference type="EMBL" id="GFH16135.1"/>
    </source>
</evidence>
<dbReference type="PROSITE" id="PS01183">
    <property type="entry name" value="UBIE_1"/>
    <property type="match status" value="1"/>
</dbReference>
<dbReference type="InterPro" id="IPR029063">
    <property type="entry name" value="SAM-dependent_MTases_sf"/>
</dbReference>
<keyword evidence="1 4" id="KW-0489">Methyltransferase</keyword>
<organism evidence="4 5">
    <name type="scientific">Haematococcus lacustris</name>
    <name type="common">Green alga</name>
    <name type="synonym">Haematococcus pluvialis</name>
    <dbReference type="NCBI Taxonomy" id="44745"/>
    <lineage>
        <taxon>Eukaryota</taxon>
        <taxon>Viridiplantae</taxon>
        <taxon>Chlorophyta</taxon>
        <taxon>core chlorophytes</taxon>
        <taxon>Chlorophyceae</taxon>
        <taxon>CS clade</taxon>
        <taxon>Chlamydomonadales</taxon>
        <taxon>Haematococcaceae</taxon>
        <taxon>Haematococcus</taxon>
    </lineage>
</organism>
<evidence type="ECO:0000256" key="2">
    <source>
        <dbReference type="ARBA" id="ARBA00022679"/>
    </source>
</evidence>
<keyword evidence="5" id="KW-1185">Reference proteome</keyword>
<dbReference type="GO" id="GO:0032259">
    <property type="term" value="P:methylation"/>
    <property type="evidence" value="ECO:0007669"/>
    <property type="project" value="UniProtKB-KW"/>
</dbReference>
<dbReference type="InterPro" id="IPR023576">
    <property type="entry name" value="UbiE/COQ5_MeTrFase_CS"/>
</dbReference>
<keyword evidence="3" id="KW-0949">S-adenosyl-L-methionine</keyword>
<reference evidence="4 5" key="1">
    <citation type="submission" date="2020-02" db="EMBL/GenBank/DDBJ databases">
        <title>Draft genome sequence of Haematococcus lacustris strain NIES-144.</title>
        <authorList>
            <person name="Morimoto D."/>
            <person name="Nakagawa S."/>
            <person name="Yoshida T."/>
            <person name="Sawayama S."/>
        </authorList>
    </citation>
    <scope>NUCLEOTIDE SEQUENCE [LARGE SCALE GENOMIC DNA]</scope>
    <source>
        <strain evidence="4 5">NIES-144</strain>
    </source>
</reference>
<protein>
    <submittedName>
        <fullName evidence="4">Menaquinone biosynthesis methyltransferase ubiE-like protein</fullName>
    </submittedName>
</protein>
<accession>A0A699Z3H2</accession>
<proteinExistence type="predicted"/>
<gene>
    <name evidence="4" type="ORF">HaLaN_12501</name>
</gene>
<dbReference type="Pfam" id="PF01209">
    <property type="entry name" value="Ubie_methyltran"/>
    <property type="match status" value="1"/>
</dbReference>
<evidence type="ECO:0000256" key="3">
    <source>
        <dbReference type="ARBA" id="ARBA00022691"/>
    </source>
</evidence>
<keyword evidence="2 4" id="KW-0808">Transferase</keyword>
<evidence type="ECO:0000256" key="1">
    <source>
        <dbReference type="ARBA" id="ARBA00022603"/>
    </source>
</evidence>
<dbReference type="AlphaFoldDB" id="A0A699Z3H2"/>
<name>A0A699Z3H2_HAELA</name>
<sequence length="139" mass="15361">MLCKHGSAPSMSLLDVSPAAVPLSQQRHAPSRVVRRGIVRRAAPPDAAFEPGREGEVRRTLFNRISSSYDELNNKLSFGQHWVWKRMTVKWSGAKPGQRVLDVCCGSGDLAFMLSTTVGQRGQVRGQQSESMQPQERGN</sequence>
<dbReference type="EMBL" id="BLLF01000951">
    <property type="protein sequence ID" value="GFH16135.1"/>
    <property type="molecule type" value="Genomic_DNA"/>
</dbReference>
<dbReference type="GO" id="GO:0008168">
    <property type="term" value="F:methyltransferase activity"/>
    <property type="evidence" value="ECO:0007669"/>
    <property type="project" value="UniProtKB-KW"/>
</dbReference>
<dbReference type="Proteomes" id="UP000485058">
    <property type="component" value="Unassembled WGS sequence"/>
</dbReference>